<keyword evidence="2" id="KW-1185">Reference proteome</keyword>
<name>A0ABN5I9N0_9ACTN</name>
<organism evidence="1 2">
    <name type="scientific">Streptomyces dengpaensis</name>
    <dbReference type="NCBI Taxonomy" id="2049881"/>
    <lineage>
        <taxon>Bacteria</taxon>
        <taxon>Bacillati</taxon>
        <taxon>Actinomycetota</taxon>
        <taxon>Actinomycetes</taxon>
        <taxon>Kitasatosporales</taxon>
        <taxon>Streptomycetaceae</taxon>
        <taxon>Streptomyces</taxon>
    </lineage>
</organism>
<sequence length="87" mass="9714">MQDRTPDAVRDLLAAVLEALDIPHPATVGDTEAHDRLLNDRAMHAAIALRSVLDDNPLTSVEWTTTYLRERLAEHPPTGYRAWGEGR</sequence>
<reference evidence="1 2" key="1">
    <citation type="submission" date="2018-02" db="EMBL/GenBank/DDBJ databases">
        <title>Complete genome sequence of Streptomyces dengpaensis, the producer of angucyclines.</title>
        <authorList>
            <person name="Yumei L."/>
        </authorList>
    </citation>
    <scope>NUCLEOTIDE SEQUENCE [LARGE SCALE GENOMIC DNA]</scope>
    <source>
        <strain evidence="1 2">XZHG99</strain>
    </source>
</reference>
<evidence type="ECO:0000313" key="2">
    <source>
        <dbReference type="Proteomes" id="UP000238413"/>
    </source>
</evidence>
<evidence type="ECO:0000313" key="1">
    <source>
        <dbReference type="EMBL" id="AVH59711.1"/>
    </source>
</evidence>
<dbReference type="EMBL" id="CP026652">
    <property type="protein sequence ID" value="AVH59711.1"/>
    <property type="molecule type" value="Genomic_DNA"/>
</dbReference>
<protein>
    <submittedName>
        <fullName evidence="1">Uncharacterized protein</fullName>
    </submittedName>
</protein>
<gene>
    <name evidence="1" type="ORF">C4B68_32605</name>
</gene>
<accession>A0ABN5I9N0</accession>
<dbReference type="Proteomes" id="UP000238413">
    <property type="component" value="Chromosome"/>
</dbReference>
<proteinExistence type="predicted"/>
<dbReference type="RefSeq" id="WP_099500096.1">
    <property type="nucleotide sequence ID" value="NZ_CP026652.1"/>
</dbReference>